<keyword evidence="8" id="KW-1185">Reference proteome</keyword>
<keyword evidence="1" id="KW-0268">Exocytosis</keyword>
<dbReference type="Gene3D" id="2.30.29.30">
    <property type="entry name" value="Pleckstrin-homology domain (PH domain)/Phosphotyrosine-binding domain (PTB)"/>
    <property type="match status" value="1"/>
</dbReference>
<organism evidence="9">
    <name type="scientific">Echinostoma caproni</name>
    <dbReference type="NCBI Taxonomy" id="27848"/>
    <lineage>
        <taxon>Eukaryota</taxon>
        <taxon>Metazoa</taxon>
        <taxon>Spiralia</taxon>
        <taxon>Lophotrochozoa</taxon>
        <taxon>Platyhelminthes</taxon>
        <taxon>Trematoda</taxon>
        <taxon>Digenea</taxon>
        <taxon>Plagiorchiida</taxon>
        <taxon>Echinostomata</taxon>
        <taxon>Echinostomatoidea</taxon>
        <taxon>Echinostomatidae</taxon>
        <taxon>Echinostoma</taxon>
    </lineage>
</organism>
<dbReference type="CDD" id="cd01234">
    <property type="entry name" value="PH_CADPS"/>
    <property type="match status" value="1"/>
</dbReference>
<dbReference type="GO" id="GO:0046872">
    <property type="term" value="F:metal ion binding"/>
    <property type="evidence" value="ECO:0007669"/>
    <property type="project" value="UniProtKB-KW"/>
</dbReference>
<dbReference type="AlphaFoldDB" id="A0A183A643"/>
<reference evidence="7 8" key="2">
    <citation type="submission" date="2018-11" db="EMBL/GenBank/DDBJ databases">
        <authorList>
            <consortium name="Pathogen Informatics"/>
        </authorList>
    </citation>
    <scope>NUCLEOTIDE SEQUENCE [LARGE SCALE GENOMIC DNA]</scope>
    <source>
        <strain evidence="7 8">Egypt</strain>
    </source>
</reference>
<dbReference type="SUPFAM" id="SSF49562">
    <property type="entry name" value="C2 domain (Calcium/lipid-binding domain, CaLB)"/>
    <property type="match status" value="1"/>
</dbReference>
<feature type="compositionally biased region" description="Acidic residues" evidence="4">
    <location>
        <begin position="1"/>
        <end position="12"/>
    </location>
</feature>
<feature type="compositionally biased region" description="Polar residues" evidence="4">
    <location>
        <begin position="49"/>
        <end position="72"/>
    </location>
</feature>
<dbReference type="PANTHER" id="PTHR12166:SF8">
    <property type="entry name" value="CALCIUM-DEPENDENT SECRETION ACTIVATOR"/>
    <property type="match status" value="1"/>
</dbReference>
<dbReference type="InterPro" id="IPR033227">
    <property type="entry name" value="CAPS"/>
</dbReference>
<keyword evidence="2" id="KW-0479">Metal-binding</keyword>
<dbReference type="PANTHER" id="PTHR12166">
    <property type="entry name" value="CALCIUM-DEPENDENT SECRETION ACTIVATOR"/>
    <property type="match status" value="1"/>
</dbReference>
<gene>
    <name evidence="7" type="ORF">ECPE_LOCUS2428</name>
</gene>
<dbReference type="Proteomes" id="UP000272942">
    <property type="component" value="Unassembled WGS sequence"/>
</dbReference>
<feature type="compositionally biased region" description="Gly residues" evidence="4">
    <location>
        <begin position="32"/>
        <end position="47"/>
    </location>
</feature>
<dbReference type="InterPro" id="IPR057457">
    <property type="entry name" value="CAPS_C2"/>
</dbReference>
<dbReference type="InterPro" id="IPR011993">
    <property type="entry name" value="PH-like_dom_sf"/>
</dbReference>
<evidence type="ECO:0000259" key="5">
    <source>
        <dbReference type="PROSITE" id="PS50003"/>
    </source>
</evidence>
<evidence type="ECO:0000313" key="8">
    <source>
        <dbReference type="Proteomes" id="UP000272942"/>
    </source>
</evidence>
<keyword evidence="3" id="KW-0106">Calcium</keyword>
<feature type="compositionally biased region" description="Polar residues" evidence="4">
    <location>
        <begin position="165"/>
        <end position="185"/>
    </location>
</feature>
<dbReference type="PROSITE" id="PS50004">
    <property type="entry name" value="C2"/>
    <property type="match status" value="1"/>
</dbReference>
<reference evidence="9" key="1">
    <citation type="submission" date="2016-06" db="UniProtKB">
        <authorList>
            <consortium name="WormBaseParasite"/>
        </authorList>
    </citation>
    <scope>IDENTIFICATION</scope>
</reference>
<dbReference type="OrthoDB" id="10063282at2759"/>
<feature type="region of interest" description="Disordered" evidence="4">
    <location>
        <begin position="1"/>
        <end position="262"/>
    </location>
</feature>
<evidence type="ECO:0000256" key="2">
    <source>
        <dbReference type="ARBA" id="ARBA00022723"/>
    </source>
</evidence>
<feature type="compositionally biased region" description="Low complexity" evidence="4">
    <location>
        <begin position="231"/>
        <end position="252"/>
    </location>
</feature>
<evidence type="ECO:0000313" key="7">
    <source>
        <dbReference type="EMBL" id="VDP66437.1"/>
    </source>
</evidence>
<dbReference type="WBParaSite" id="ECPE_0000242801-mRNA-1">
    <property type="protein sequence ID" value="ECPE_0000242801-mRNA-1"/>
    <property type="gene ID" value="ECPE_0000242801"/>
</dbReference>
<feature type="domain" description="C2" evidence="6">
    <location>
        <begin position="553"/>
        <end position="669"/>
    </location>
</feature>
<feature type="compositionally biased region" description="Polar residues" evidence="4">
    <location>
        <begin position="81"/>
        <end position="115"/>
    </location>
</feature>
<name>A0A183A643_9TREM</name>
<evidence type="ECO:0000313" key="9">
    <source>
        <dbReference type="WBParaSite" id="ECPE_0000242801-mRNA-1"/>
    </source>
</evidence>
<evidence type="ECO:0000256" key="1">
    <source>
        <dbReference type="ARBA" id="ARBA00022483"/>
    </source>
</evidence>
<feature type="domain" description="PH" evidence="5">
    <location>
        <begin position="694"/>
        <end position="799"/>
    </location>
</feature>
<dbReference type="EMBL" id="UZAN01039606">
    <property type="protein sequence ID" value="VDP66437.1"/>
    <property type="molecule type" value="Genomic_DNA"/>
</dbReference>
<accession>A0A183A643</accession>
<dbReference type="Pfam" id="PF00169">
    <property type="entry name" value="PH"/>
    <property type="match status" value="1"/>
</dbReference>
<protein>
    <submittedName>
        <fullName evidence="9">PH domain-containing protein</fullName>
    </submittedName>
</protein>
<dbReference type="Pfam" id="PF25341">
    <property type="entry name" value="C2_CAPS"/>
    <property type="match status" value="1"/>
</dbReference>
<dbReference type="GO" id="GO:0098793">
    <property type="term" value="C:presynapse"/>
    <property type="evidence" value="ECO:0007669"/>
    <property type="project" value="GOC"/>
</dbReference>
<proteinExistence type="predicted"/>
<evidence type="ECO:0000259" key="6">
    <source>
        <dbReference type="PROSITE" id="PS50004"/>
    </source>
</evidence>
<feature type="region of interest" description="Disordered" evidence="4">
    <location>
        <begin position="526"/>
        <end position="549"/>
    </location>
</feature>
<dbReference type="InterPro" id="IPR000008">
    <property type="entry name" value="C2_dom"/>
</dbReference>
<dbReference type="GO" id="GO:1990504">
    <property type="term" value="P:dense core granule exocytosis"/>
    <property type="evidence" value="ECO:0007669"/>
    <property type="project" value="InterPro"/>
</dbReference>
<dbReference type="GO" id="GO:0016079">
    <property type="term" value="P:synaptic vesicle exocytosis"/>
    <property type="evidence" value="ECO:0007669"/>
    <property type="project" value="InterPro"/>
</dbReference>
<feature type="compositionally biased region" description="Polar residues" evidence="4">
    <location>
        <begin position="137"/>
        <end position="156"/>
    </location>
</feature>
<evidence type="ECO:0000256" key="4">
    <source>
        <dbReference type="SAM" id="MobiDB-lite"/>
    </source>
</evidence>
<dbReference type="SMART" id="SM00233">
    <property type="entry name" value="PH"/>
    <property type="match status" value="1"/>
</dbReference>
<dbReference type="PROSITE" id="PS50003">
    <property type="entry name" value="PH_DOMAIN"/>
    <property type="match status" value="1"/>
</dbReference>
<dbReference type="SUPFAM" id="SSF50729">
    <property type="entry name" value="PH domain-like"/>
    <property type="match status" value="1"/>
</dbReference>
<dbReference type="InterPro" id="IPR035892">
    <property type="entry name" value="C2_domain_sf"/>
</dbReference>
<evidence type="ECO:0000256" key="3">
    <source>
        <dbReference type="ARBA" id="ARBA00022837"/>
    </source>
</evidence>
<sequence>MLDSSSSEEEDAAGGFGSYGNKSSASSTAGAGRRGGASGRGSGGGGSRQYSRPVSQGRTASTGASTPDSQRYTGKWANGPAQGSTGSTDYRDQPSTPYRNVPPNKSSVSHQGSVQERSRHSSSRSNAYDSYEDRSSHGPSQRGPQSRLRSQQSVAGQSVDDEELSVSTVSLNTPGPGTANYTQGEYQHAGHDNQIRGSSTYSVNSSNSGGGRAGGTPMDGQSPYRGRHQMSNSSSSTSHTPESAGSTQTAQAPQPPPMPKDPAALELEKTEREEVERRRTLQLYVFVMRCIAYPFYSKPPTDLVRRYLKITKQQLNAFKERFQAFLNGELDVVGDEAFTNAIQSYYEVFLRSDRVASMVRGGGCSMHDFREVFRLNSEHRVRCLPQIEGLNKSNVVSAWMVKFDQICRGGAGPSTVLQKLQVPQPEVVMSKEQLYELFQVTLGVKKYEHQILYNVLQLDNADEQAAQVRRELDGQLQTAEELARSRQLPRLVMKDMEPLYTEELKKMVGELMLRLEAVPVSKGSSSFQKFKKHNRNQSSSGSGSSGTLYRDYSEDSVEMNLKSKLDIQLNFTLEIVVGQVKNLKHLPANKMVYCTMEVEGGEKLQTDLAEAGKPSWGTQGDFTTSQPLPTVKVKLYAENSGLLSLESGKELGRVILNPTCMGMRQAEWYKLQTAKSVPDKLELQLTVRMDKPSNLKYCGHLYALGRTAFKKWKRRYVCLIQVSQYTFIMASYKERKSDPLEIMQMEGFTVDYCDVQHDLAQMGGKFFFNLVKEGDSVTFATDDMNERQQWVQAIYRATGQTHKPVTPPKDGATVVVSNPTMSSRAAAPSLTGRSQGGRCQCLWCERVDDKPFILCTRSQVFWCVTPVVKMRCEQKVNGRFTGK</sequence>
<feature type="compositionally biased region" description="Low complexity" evidence="4">
    <location>
        <begin position="196"/>
        <end position="207"/>
    </location>
</feature>
<dbReference type="InterPro" id="IPR001849">
    <property type="entry name" value="PH_domain"/>
</dbReference>